<gene>
    <name evidence="1" type="ORF">EZS28_052932</name>
</gene>
<organism evidence="1 2">
    <name type="scientific">Streblomastix strix</name>
    <dbReference type="NCBI Taxonomy" id="222440"/>
    <lineage>
        <taxon>Eukaryota</taxon>
        <taxon>Metamonada</taxon>
        <taxon>Preaxostyla</taxon>
        <taxon>Oxymonadida</taxon>
        <taxon>Streblomastigidae</taxon>
        <taxon>Streblomastix</taxon>
    </lineage>
</organism>
<proteinExistence type="predicted"/>
<name>A0A5J4RRA8_9EUKA</name>
<comment type="caution">
    <text evidence="1">The sequence shown here is derived from an EMBL/GenBank/DDBJ whole genome shotgun (WGS) entry which is preliminary data.</text>
</comment>
<dbReference type="EMBL" id="SNRW01041722">
    <property type="protein sequence ID" value="KAA6335805.1"/>
    <property type="molecule type" value="Genomic_DNA"/>
</dbReference>
<protein>
    <submittedName>
        <fullName evidence="1">Uncharacterized protein</fullName>
    </submittedName>
</protein>
<accession>A0A5J4RRA8</accession>
<feature type="non-terminal residue" evidence="1">
    <location>
        <position position="1"/>
    </location>
</feature>
<sequence length="70" mass="8195">SWMNDMKCPCVLSVLNVLSHKLNQSENCHQPQCHKFELSHLSLHIICARTRWDGKIQDVQSWWTDGQMDS</sequence>
<reference evidence="1 2" key="1">
    <citation type="submission" date="2019-03" db="EMBL/GenBank/DDBJ databases">
        <title>Single cell metagenomics reveals metabolic interactions within the superorganism composed of flagellate Streblomastix strix and complex community of Bacteroidetes bacteria on its surface.</title>
        <authorList>
            <person name="Treitli S.C."/>
            <person name="Kolisko M."/>
            <person name="Husnik F."/>
            <person name="Keeling P."/>
            <person name="Hampl V."/>
        </authorList>
    </citation>
    <scope>NUCLEOTIDE SEQUENCE [LARGE SCALE GENOMIC DNA]</scope>
    <source>
        <strain evidence="1">ST1C</strain>
    </source>
</reference>
<dbReference type="AlphaFoldDB" id="A0A5J4RRA8"/>
<evidence type="ECO:0000313" key="2">
    <source>
        <dbReference type="Proteomes" id="UP000324800"/>
    </source>
</evidence>
<evidence type="ECO:0000313" key="1">
    <source>
        <dbReference type="EMBL" id="KAA6335805.1"/>
    </source>
</evidence>
<dbReference type="Proteomes" id="UP000324800">
    <property type="component" value="Unassembled WGS sequence"/>
</dbReference>